<feature type="domain" description="Kinesin motor" evidence="8">
    <location>
        <begin position="203"/>
        <end position="291"/>
    </location>
</feature>
<evidence type="ECO:0000256" key="1">
    <source>
        <dbReference type="ARBA" id="ARBA00004245"/>
    </source>
</evidence>
<keyword evidence="2" id="KW-0963">Cytoplasm</keyword>
<keyword evidence="11" id="KW-1185">Reference proteome</keyword>
<dbReference type="Pfam" id="PF00225">
    <property type="entry name" value="Kinesin"/>
    <property type="match status" value="1"/>
</dbReference>
<keyword evidence="10" id="KW-0378">Hydrolase</keyword>
<reference evidence="10 11" key="1">
    <citation type="journal article" date="2015" name="Genome Biol. Evol.">
        <title>Phylogenomic analyses indicate that early fungi evolved digesting cell walls of algal ancestors of land plants.</title>
        <authorList>
            <person name="Chang Y."/>
            <person name="Wang S."/>
            <person name="Sekimoto S."/>
            <person name="Aerts A.L."/>
            <person name="Choi C."/>
            <person name="Clum A."/>
            <person name="LaButti K.M."/>
            <person name="Lindquist E.A."/>
            <person name="Yee Ngan C."/>
            <person name="Ohm R.A."/>
            <person name="Salamov A.A."/>
            <person name="Grigoriev I.V."/>
            <person name="Spatafora J.W."/>
            <person name="Berbee M.L."/>
        </authorList>
    </citation>
    <scope>NUCLEOTIDE SEQUENCE [LARGE SCALE GENOMIC DNA]</scope>
    <source>
        <strain evidence="10 11">NRRL 28638</strain>
    </source>
</reference>
<dbReference type="InterPro" id="IPR036961">
    <property type="entry name" value="Kinesin_motor_dom_sf"/>
</dbReference>
<dbReference type="EMBL" id="KQ964765">
    <property type="protein sequence ID" value="KXN66113.1"/>
    <property type="molecule type" value="Genomic_DNA"/>
</dbReference>
<dbReference type="InterPro" id="IPR001660">
    <property type="entry name" value="SAM"/>
</dbReference>
<dbReference type="STRING" id="796925.A0A137NTJ5"/>
<dbReference type="GO" id="GO:0016787">
    <property type="term" value="F:hydrolase activity"/>
    <property type="evidence" value="ECO:0007669"/>
    <property type="project" value="UniProtKB-KW"/>
</dbReference>
<gene>
    <name evidence="10" type="ORF">CONCODRAFT_73897</name>
</gene>
<evidence type="ECO:0000313" key="10">
    <source>
        <dbReference type="EMBL" id="KXN66113.1"/>
    </source>
</evidence>
<keyword evidence="5" id="KW-0206">Cytoskeleton</keyword>
<evidence type="ECO:0000256" key="5">
    <source>
        <dbReference type="ARBA" id="ARBA00023212"/>
    </source>
</evidence>
<evidence type="ECO:0000256" key="2">
    <source>
        <dbReference type="ARBA" id="ARBA00022490"/>
    </source>
</evidence>
<evidence type="ECO:0000256" key="7">
    <source>
        <dbReference type="SAM" id="MobiDB-lite"/>
    </source>
</evidence>
<dbReference type="PANTHER" id="PTHR47971:SF8">
    <property type="entry name" value="KINESIN-LIKE PROTEIN"/>
    <property type="match status" value="1"/>
</dbReference>
<organism evidence="10 11">
    <name type="scientific">Conidiobolus coronatus (strain ATCC 28846 / CBS 209.66 / NRRL 28638)</name>
    <name type="common">Delacroixia coronata</name>
    <dbReference type="NCBI Taxonomy" id="796925"/>
    <lineage>
        <taxon>Eukaryota</taxon>
        <taxon>Fungi</taxon>
        <taxon>Fungi incertae sedis</taxon>
        <taxon>Zoopagomycota</taxon>
        <taxon>Entomophthoromycotina</taxon>
        <taxon>Entomophthoromycetes</taxon>
        <taxon>Entomophthorales</taxon>
        <taxon>Ancylistaceae</taxon>
        <taxon>Conidiobolus</taxon>
    </lineage>
</organism>
<dbReference type="GO" id="GO:0007018">
    <property type="term" value="P:microtubule-based movement"/>
    <property type="evidence" value="ECO:0007669"/>
    <property type="project" value="InterPro"/>
</dbReference>
<dbReference type="Gene3D" id="1.10.150.50">
    <property type="entry name" value="Transcription Factor, Ets-1"/>
    <property type="match status" value="1"/>
</dbReference>
<evidence type="ECO:0000256" key="4">
    <source>
        <dbReference type="ARBA" id="ARBA00023175"/>
    </source>
</evidence>
<protein>
    <submittedName>
        <fullName evidence="10">p-loop containing nucleoside triphosphate hydrolase protein</fullName>
    </submittedName>
</protein>
<evidence type="ECO:0000256" key="6">
    <source>
        <dbReference type="PROSITE-ProRule" id="PRU00283"/>
    </source>
</evidence>
<dbReference type="GO" id="GO:0005874">
    <property type="term" value="C:microtubule"/>
    <property type="evidence" value="ECO:0007669"/>
    <property type="project" value="UniProtKB-KW"/>
</dbReference>
<dbReference type="Gene3D" id="3.40.850.10">
    <property type="entry name" value="Kinesin motor domain"/>
    <property type="match status" value="1"/>
</dbReference>
<dbReference type="AlphaFoldDB" id="A0A137NTJ5"/>
<dbReference type="InterPro" id="IPR027640">
    <property type="entry name" value="Kinesin-like_fam"/>
</dbReference>
<feature type="region of interest" description="Disordered" evidence="7">
    <location>
        <begin position="87"/>
        <end position="109"/>
    </location>
</feature>
<feature type="compositionally biased region" description="Polar residues" evidence="7">
    <location>
        <begin position="130"/>
        <end position="154"/>
    </location>
</feature>
<dbReference type="InterPro" id="IPR001752">
    <property type="entry name" value="Kinesin_motor_dom"/>
</dbReference>
<comment type="subcellular location">
    <subcellularLocation>
        <location evidence="1">Cytoplasm</location>
        <location evidence="1">Cytoskeleton</location>
    </subcellularLocation>
</comment>
<dbReference type="PROSITE" id="PS50067">
    <property type="entry name" value="KINESIN_MOTOR_2"/>
    <property type="match status" value="1"/>
</dbReference>
<evidence type="ECO:0000256" key="3">
    <source>
        <dbReference type="ARBA" id="ARBA00022701"/>
    </source>
</evidence>
<comment type="caution">
    <text evidence="6">Lacks conserved residue(s) required for the propagation of feature annotation.</text>
</comment>
<proteinExistence type="inferred from homology"/>
<dbReference type="GO" id="GO:0003777">
    <property type="term" value="F:microtubule motor activity"/>
    <property type="evidence" value="ECO:0007669"/>
    <property type="project" value="InterPro"/>
</dbReference>
<dbReference type="InterPro" id="IPR013761">
    <property type="entry name" value="SAM/pointed_sf"/>
</dbReference>
<evidence type="ECO:0000259" key="8">
    <source>
        <dbReference type="PROSITE" id="PS50067"/>
    </source>
</evidence>
<dbReference type="OrthoDB" id="3176171at2759"/>
<dbReference type="Proteomes" id="UP000070444">
    <property type="component" value="Unassembled WGS sequence"/>
</dbReference>
<dbReference type="PANTHER" id="PTHR47971">
    <property type="entry name" value="KINESIN-RELATED PROTEIN 6"/>
    <property type="match status" value="1"/>
</dbReference>
<dbReference type="SUPFAM" id="SSF47769">
    <property type="entry name" value="SAM/Pointed domain"/>
    <property type="match status" value="1"/>
</dbReference>
<feature type="region of interest" description="Disordered" evidence="7">
    <location>
        <begin position="127"/>
        <end position="173"/>
    </location>
</feature>
<dbReference type="GO" id="GO:0008017">
    <property type="term" value="F:microtubule binding"/>
    <property type="evidence" value="ECO:0007669"/>
    <property type="project" value="InterPro"/>
</dbReference>
<accession>A0A137NTJ5</accession>
<keyword evidence="3" id="KW-0493">Microtubule</keyword>
<evidence type="ECO:0000259" key="9">
    <source>
        <dbReference type="PROSITE" id="PS50105"/>
    </source>
</evidence>
<feature type="compositionally biased region" description="Gly residues" evidence="7">
    <location>
        <begin position="94"/>
        <end position="106"/>
    </location>
</feature>
<keyword evidence="4" id="KW-0505">Motor protein</keyword>
<dbReference type="PROSITE" id="PS50105">
    <property type="entry name" value="SAM_DOMAIN"/>
    <property type="match status" value="1"/>
</dbReference>
<evidence type="ECO:0000313" key="11">
    <source>
        <dbReference type="Proteomes" id="UP000070444"/>
    </source>
</evidence>
<feature type="domain" description="SAM" evidence="9">
    <location>
        <begin position="1"/>
        <end position="65"/>
    </location>
</feature>
<sequence length="291" mass="32309">MSSSQFLETLRKNDLEQYYPSLFNYNITNLESLSQLTSQDLTLIGVVLYEDRKRIQRLIESVRTSTEQIGHDNLNNMGQTRVRTQVTQPPQNIGGYGSRPVGGGRTGRANTLSAADAQRYANQLEGKLNNGGTATHSRSNTGTYTQTTQVNPSPAKQHPLRSKPSAPSNLGQRAPALDAYGVPIKAGAQATTQNRYASEFSDKIRVCVRKRPLSAKELKKSGSDIVEVKTRRSLTLHEPKLKLDMTKYTEHHGFIFDEVFDSGSDNYMVYQRTALPLVNYVFEGGKATCFA</sequence>
<dbReference type="Pfam" id="PF00536">
    <property type="entry name" value="SAM_1"/>
    <property type="match status" value="1"/>
</dbReference>
<dbReference type="GO" id="GO:0007019">
    <property type="term" value="P:microtubule depolymerization"/>
    <property type="evidence" value="ECO:0007669"/>
    <property type="project" value="TreeGrafter"/>
</dbReference>
<dbReference type="InterPro" id="IPR027417">
    <property type="entry name" value="P-loop_NTPase"/>
</dbReference>
<name>A0A137NTJ5_CONC2</name>
<dbReference type="GO" id="GO:0005524">
    <property type="term" value="F:ATP binding"/>
    <property type="evidence" value="ECO:0007669"/>
    <property type="project" value="InterPro"/>
</dbReference>
<comment type="similarity">
    <text evidence="6">Belongs to the TRAFAC class myosin-kinesin ATPase superfamily. Kinesin family.</text>
</comment>
<dbReference type="SUPFAM" id="SSF52540">
    <property type="entry name" value="P-loop containing nucleoside triphosphate hydrolases"/>
    <property type="match status" value="1"/>
</dbReference>